<dbReference type="InterPro" id="IPR000120">
    <property type="entry name" value="Amidase"/>
</dbReference>
<proteinExistence type="predicted"/>
<dbReference type="STRING" id="1227457.C451_02173"/>
<dbReference type="EMBL" id="AOMF01000037">
    <property type="protein sequence ID" value="EMA56493.1"/>
    <property type="molecule type" value="Genomic_DNA"/>
</dbReference>
<keyword evidence="3" id="KW-0808">Transferase</keyword>
<dbReference type="GO" id="GO:0016740">
    <property type="term" value="F:transferase activity"/>
    <property type="evidence" value="ECO:0007669"/>
    <property type="project" value="UniProtKB-KW"/>
</dbReference>
<evidence type="ECO:0000259" key="2">
    <source>
        <dbReference type="Pfam" id="PF01425"/>
    </source>
</evidence>
<dbReference type="AlphaFoldDB" id="M0NG31"/>
<dbReference type="InterPro" id="IPR006311">
    <property type="entry name" value="TAT_signal"/>
</dbReference>
<accession>M0NG31</accession>
<feature type="domain" description="Amidase" evidence="2">
    <location>
        <begin position="76"/>
        <end position="516"/>
    </location>
</feature>
<dbReference type="OrthoDB" id="359273at2157"/>
<protein>
    <submittedName>
        <fullName evidence="3">Glutamyl-tRNA amidotransferase subunit A</fullName>
    </submittedName>
</protein>
<evidence type="ECO:0000313" key="4">
    <source>
        <dbReference type="Proteomes" id="UP000011680"/>
    </source>
</evidence>
<dbReference type="PROSITE" id="PS51318">
    <property type="entry name" value="TAT"/>
    <property type="match status" value="1"/>
</dbReference>
<dbReference type="PANTHER" id="PTHR11895:SF7">
    <property type="entry name" value="GLUTAMYL-TRNA(GLN) AMIDOTRANSFERASE SUBUNIT A, MITOCHONDRIAL"/>
    <property type="match status" value="1"/>
</dbReference>
<comment type="caution">
    <text evidence="3">The sequence shown here is derived from an EMBL/GenBank/DDBJ whole genome shotgun (WGS) entry which is preliminary data.</text>
</comment>
<evidence type="ECO:0000313" key="3">
    <source>
        <dbReference type="EMBL" id="EMA56493.1"/>
    </source>
</evidence>
<feature type="compositionally biased region" description="Polar residues" evidence="1">
    <location>
        <begin position="535"/>
        <end position="552"/>
    </location>
</feature>
<dbReference type="InterPro" id="IPR036928">
    <property type="entry name" value="AS_sf"/>
</dbReference>
<dbReference type="PANTHER" id="PTHR11895">
    <property type="entry name" value="TRANSAMIDASE"/>
    <property type="match status" value="1"/>
</dbReference>
<dbReference type="Proteomes" id="UP000011680">
    <property type="component" value="Unassembled WGS sequence"/>
</dbReference>
<reference evidence="3 4" key="1">
    <citation type="journal article" date="2014" name="PLoS Genet.">
        <title>Phylogenetically driven sequencing of extremely halophilic archaea reveals strategies for static and dynamic osmo-response.</title>
        <authorList>
            <person name="Becker E.A."/>
            <person name="Seitzer P.M."/>
            <person name="Tritt A."/>
            <person name="Larsen D."/>
            <person name="Krusor M."/>
            <person name="Yao A.I."/>
            <person name="Wu D."/>
            <person name="Madern D."/>
            <person name="Eisen J.A."/>
            <person name="Darling A.E."/>
            <person name="Facciotti M.T."/>
        </authorList>
    </citation>
    <scope>NUCLEOTIDE SEQUENCE [LARGE SCALE GENOMIC DNA]</scope>
    <source>
        <strain evidence="3 4">JCM 13552</strain>
    </source>
</reference>
<feature type="region of interest" description="Disordered" evidence="1">
    <location>
        <begin position="528"/>
        <end position="570"/>
    </location>
</feature>
<dbReference type="SUPFAM" id="SSF75304">
    <property type="entry name" value="Amidase signature (AS) enzymes"/>
    <property type="match status" value="1"/>
</dbReference>
<keyword evidence="4" id="KW-1185">Reference proteome</keyword>
<sequence>MAIDNDSLLSDRRGYLKGLAAASALLWGGTGTATAWDNEKSNGDHHSDGDVNFDIHYTSATTLAVLIRTGDVSPVDLVDATLKRLNNREDATNMFITVTGKRARKAAKDAEHAVENGDELGPLHGVPIAVKDLQAVKGVRWTSGAAPLSDRVADETELVVKRLFDAGAILIGKTNTPEFGYTGKCDNKLIGPTSTPFDLDRNSGGSSGGSASAVASGVVSIGTGTDGAGSLRIPASFCSTYGFKTTFRRLPDPVVFRTGTTYKDNGVETRTVRDAALALSIMAGPSDVPQDQLVLPDCDMDFLGAVEKGVKDMKVGYSPDLGVYPVDDRVQNVVGENVDAIADAGATVERIDVDLGVKYDKLMHSLRIMWGEAYCTLPEKLAEHDIDMLGDDRDKFPNELLDFVEFGRDELSTVALKRNDETVRKTVFNAVQSIFEDGYDILVAPTVAVPPIPNDVVGPTEINGTEIDPILGWLITAVFNMTGNPAASVPAGLTDDKELPVGMQLVGKRLADETVLAASAAYERVNPWHDDYPKQIQSPNTETSQTSSNTKDGGNGKAKRGDNSSLAKSM</sequence>
<dbReference type="Gene3D" id="3.90.1300.10">
    <property type="entry name" value="Amidase signature (AS) domain"/>
    <property type="match status" value="1"/>
</dbReference>
<dbReference type="PATRIC" id="fig|1227457.3.peg.390"/>
<dbReference type="PROSITE" id="PS00571">
    <property type="entry name" value="AMIDASES"/>
    <property type="match status" value="1"/>
</dbReference>
<dbReference type="Pfam" id="PF01425">
    <property type="entry name" value="Amidase"/>
    <property type="match status" value="1"/>
</dbReference>
<gene>
    <name evidence="3" type="ORF">C451_02173</name>
</gene>
<dbReference type="InterPro" id="IPR020556">
    <property type="entry name" value="Amidase_CS"/>
</dbReference>
<dbReference type="eggNOG" id="arCOG01717">
    <property type="taxonomic scope" value="Archaea"/>
</dbReference>
<name>M0NG31_9EURY</name>
<dbReference type="InterPro" id="IPR023631">
    <property type="entry name" value="Amidase_dom"/>
</dbReference>
<evidence type="ECO:0000256" key="1">
    <source>
        <dbReference type="SAM" id="MobiDB-lite"/>
    </source>
</evidence>
<organism evidence="3 4">
    <name type="scientific">Halococcus thailandensis JCM 13552</name>
    <dbReference type="NCBI Taxonomy" id="1227457"/>
    <lineage>
        <taxon>Archaea</taxon>
        <taxon>Methanobacteriati</taxon>
        <taxon>Methanobacteriota</taxon>
        <taxon>Stenosarchaea group</taxon>
        <taxon>Halobacteria</taxon>
        <taxon>Halobacteriales</taxon>
        <taxon>Halococcaceae</taxon>
        <taxon>Halococcus</taxon>
    </lineage>
</organism>
<dbReference type="RefSeq" id="WP_007737128.1">
    <property type="nucleotide sequence ID" value="NZ_AOMF01000037.1"/>
</dbReference>